<dbReference type="InterPro" id="IPR008775">
    <property type="entry name" value="Phytyl_CoA_dOase-like"/>
</dbReference>
<dbReference type="GO" id="GO:0051213">
    <property type="term" value="F:dioxygenase activity"/>
    <property type="evidence" value="ECO:0007669"/>
    <property type="project" value="UniProtKB-KW"/>
</dbReference>
<dbReference type="Pfam" id="PF05721">
    <property type="entry name" value="PhyH"/>
    <property type="match status" value="1"/>
</dbReference>
<evidence type="ECO:0000256" key="4">
    <source>
        <dbReference type="ARBA" id="ARBA00022964"/>
    </source>
</evidence>
<keyword evidence="6" id="KW-0408">Iron</keyword>
<dbReference type="PANTHER" id="PTHR20883">
    <property type="entry name" value="PHYTANOYL-COA DIOXYGENASE DOMAIN CONTAINING 1"/>
    <property type="match status" value="1"/>
</dbReference>
<dbReference type="PANTHER" id="PTHR20883:SF41">
    <property type="entry name" value="IRON_ALPHA-KETOGLUTARATE-DEPENDENT DIOXYGENASE ASQJ"/>
    <property type="match status" value="1"/>
</dbReference>
<evidence type="ECO:0000256" key="2">
    <source>
        <dbReference type="ARBA" id="ARBA00005830"/>
    </source>
</evidence>
<reference evidence="7 8" key="1">
    <citation type="submission" date="2015-11" db="EMBL/GenBank/DDBJ databases">
        <title>Aspergillus lentulus strain IFM 54703T.</title>
        <authorList>
            <person name="Kusuya Y."/>
            <person name="Sakai K."/>
            <person name="Kamei K."/>
            <person name="Takahashi H."/>
            <person name="Yaguchi T."/>
        </authorList>
    </citation>
    <scope>NUCLEOTIDE SEQUENCE [LARGE SCALE GENOMIC DNA]</scope>
    <source>
        <strain evidence="7 8">IFM 54703</strain>
    </source>
</reference>
<dbReference type="EMBL" id="BCLY01000016">
    <property type="protein sequence ID" value="GAQ11471.1"/>
    <property type="molecule type" value="Genomic_DNA"/>
</dbReference>
<comment type="subunit">
    <text evidence="3">Homodimer.</text>
</comment>
<dbReference type="SUPFAM" id="SSF51197">
    <property type="entry name" value="Clavaminate synthase-like"/>
    <property type="match status" value="1"/>
</dbReference>
<evidence type="ECO:0000313" key="7">
    <source>
        <dbReference type="EMBL" id="GAQ11471.1"/>
    </source>
</evidence>
<accession>A0AAN4PST7</accession>
<dbReference type="AlphaFoldDB" id="A0AAN4PST7"/>
<comment type="cofactor">
    <cofactor evidence="1">
        <name>Fe cation</name>
        <dbReference type="ChEBI" id="CHEBI:24875"/>
    </cofactor>
</comment>
<sequence>MTVKSDVQPEIPRINANNDISLVWPTVQEYGAAIIENFLPHDVVQRLNEDLDPFIQTTPTPAAEGKDFPNRLLSLKTKFVTCLAGCSKTFREDVLNNGHLHQICQDIFNEAYGDYWILASAAMELAPNNAAQALHRDLRASHPLFDYLRPDAPTAAVNFLIAMSPFTVENGATHVVLGSHNWKEVGAPSQDETVQAVMQPGDALLITERTVHGGGQDITGVETRRFVSLTMSASQITPFESHLAIPRQIIESLTPLAQKTLGWRSQRSSAPNDLGLMTVQGLSLERKLGLKSDQTLVKDGMHFH</sequence>
<name>A0AAN4PST7_ASPLE</name>
<gene>
    <name evidence="7" type="ORF">ALT_8792</name>
</gene>
<evidence type="ECO:0000256" key="3">
    <source>
        <dbReference type="ARBA" id="ARBA00011738"/>
    </source>
</evidence>
<comment type="caution">
    <text evidence="7">The sequence shown here is derived from an EMBL/GenBank/DDBJ whole genome shotgun (WGS) entry which is preliminary data.</text>
</comment>
<protein>
    <submittedName>
        <fullName evidence="7">Verruculogen synthase</fullName>
    </submittedName>
</protein>
<organism evidence="7 8">
    <name type="scientific">Aspergillus lentulus</name>
    <dbReference type="NCBI Taxonomy" id="293939"/>
    <lineage>
        <taxon>Eukaryota</taxon>
        <taxon>Fungi</taxon>
        <taxon>Dikarya</taxon>
        <taxon>Ascomycota</taxon>
        <taxon>Pezizomycotina</taxon>
        <taxon>Eurotiomycetes</taxon>
        <taxon>Eurotiomycetidae</taxon>
        <taxon>Eurotiales</taxon>
        <taxon>Aspergillaceae</taxon>
        <taxon>Aspergillus</taxon>
        <taxon>Aspergillus subgen. Fumigati</taxon>
    </lineage>
</organism>
<evidence type="ECO:0000256" key="1">
    <source>
        <dbReference type="ARBA" id="ARBA00001962"/>
    </source>
</evidence>
<keyword evidence="4" id="KW-0223">Dioxygenase</keyword>
<proteinExistence type="inferred from homology"/>
<evidence type="ECO:0000256" key="5">
    <source>
        <dbReference type="ARBA" id="ARBA00023002"/>
    </source>
</evidence>
<dbReference type="Gene3D" id="2.60.120.620">
    <property type="entry name" value="q2cbj1_9rhob like domain"/>
    <property type="match status" value="1"/>
</dbReference>
<keyword evidence="5" id="KW-0560">Oxidoreductase</keyword>
<evidence type="ECO:0000256" key="6">
    <source>
        <dbReference type="ARBA" id="ARBA00023004"/>
    </source>
</evidence>
<dbReference type="Proteomes" id="UP000051487">
    <property type="component" value="Unassembled WGS sequence"/>
</dbReference>
<evidence type="ECO:0000313" key="8">
    <source>
        <dbReference type="Proteomes" id="UP000051487"/>
    </source>
</evidence>
<comment type="similarity">
    <text evidence="2">Belongs to the PhyH family.</text>
</comment>